<dbReference type="EMBL" id="LT598454">
    <property type="protein sequence ID" value="SCU85461.1"/>
    <property type="molecule type" value="Genomic_DNA"/>
</dbReference>
<evidence type="ECO:0000313" key="2">
    <source>
        <dbReference type="EMBL" id="SCU85461.1"/>
    </source>
</evidence>
<dbReference type="Pfam" id="PF10333">
    <property type="entry name" value="Pga1"/>
    <property type="match status" value="1"/>
</dbReference>
<feature type="transmembrane region" description="Helical" evidence="1">
    <location>
        <begin position="21"/>
        <end position="39"/>
    </location>
</feature>
<keyword evidence="1" id="KW-0472">Membrane</keyword>
<dbReference type="AlphaFoldDB" id="A0A1G4J6K6"/>
<dbReference type="PANTHER" id="PTHR28022">
    <property type="entry name" value="GPI MANNOSYLTRANSFERASE 2 SUBUNIT PGA1"/>
    <property type="match status" value="1"/>
</dbReference>
<gene>
    <name evidence="2" type="ORF">LADA_0D07624G</name>
</gene>
<keyword evidence="3" id="KW-1185">Reference proteome</keyword>
<dbReference type="GO" id="GO:0031501">
    <property type="term" value="C:mannosyltransferase complex"/>
    <property type="evidence" value="ECO:0007669"/>
    <property type="project" value="TreeGrafter"/>
</dbReference>
<organism evidence="2 3">
    <name type="scientific">Lachancea dasiensis</name>
    <dbReference type="NCBI Taxonomy" id="1072105"/>
    <lineage>
        <taxon>Eukaryota</taxon>
        <taxon>Fungi</taxon>
        <taxon>Dikarya</taxon>
        <taxon>Ascomycota</taxon>
        <taxon>Saccharomycotina</taxon>
        <taxon>Saccharomycetes</taxon>
        <taxon>Saccharomycetales</taxon>
        <taxon>Saccharomycetaceae</taxon>
        <taxon>Lachancea</taxon>
    </lineage>
</organism>
<accession>A0A1G4J6K6</accession>
<dbReference type="Proteomes" id="UP000190274">
    <property type="component" value="Chromosome D"/>
</dbReference>
<dbReference type="GO" id="GO:0005789">
    <property type="term" value="C:endoplasmic reticulum membrane"/>
    <property type="evidence" value="ECO:0007669"/>
    <property type="project" value="TreeGrafter"/>
</dbReference>
<protein>
    <submittedName>
        <fullName evidence="2">LADA_0D07624g1_1</fullName>
    </submittedName>
</protein>
<evidence type="ECO:0000256" key="1">
    <source>
        <dbReference type="SAM" id="Phobius"/>
    </source>
</evidence>
<sequence>MASHQITQRVGSKSTMKHILLSQRIIAVLLAISGVLANTESLVFRVPEGEYSSAELTTDNDPLLVLKNTNRAIGRFEVPIDNTRFEVELKGVVPGDTYQAKFCWTAANPVEINEIGFAVDKSSSLPQDKTLKSVVYLQVSGNSYPELRSPTVPINVSVAAVRFGIPVDMYATIIYIALLMTLVYLLNSHYDLYTMLRNF</sequence>
<evidence type="ECO:0000313" key="3">
    <source>
        <dbReference type="Proteomes" id="UP000190274"/>
    </source>
</evidence>
<dbReference type="GO" id="GO:0006506">
    <property type="term" value="P:GPI anchor biosynthetic process"/>
    <property type="evidence" value="ECO:0007669"/>
    <property type="project" value="TreeGrafter"/>
</dbReference>
<dbReference type="InterPro" id="IPR019433">
    <property type="entry name" value="GPI_ManTrfase_II_coact_Pga1"/>
</dbReference>
<dbReference type="PANTHER" id="PTHR28022:SF1">
    <property type="entry name" value="GPI MANNOSYLTRANSFERASE 2 SUBUNIT PGA1"/>
    <property type="match status" value="1"/>
</dbReference>
<dbReference type="OrthoDB" id="4036106at2759"/>
<keyword evidence="1" id="KW-1133">Transmembrane helix</keyword>
<name>A0A1G4J6K6_9SACH</name>
<feature type="transmembrane region" description="Helical" evidence="1">
    <location>
        <begin position="169"/>
        <end position="187"/>
    </location>
</feature>
<proteinExistence type="predicted"/>
<reference evidence="2 3" key="1">
    <citation type="submission" date="2016-03" db="EMBL/GenBank/DDBJ databases">
        <authorList>
            <person name="Devillers H."/>
        </authorList>
    </citation>
    <scope>NUCLEOTIDE SEQUENCE [LARGE SCALE GENOMIC DNA]</scope>
    <source>
        <strain evidence="2">CBS 10888</strain>
    </source>
</reference>
<keyword evidence="1" id="KW-0812">Transmembrane</keyword>
<dbReference type="GO" id="GO:0000030">
    <property type="term" value="F:mannosyltransferase activity"/>
    <property type="evidence" value="ECO:0007669"/>
    <property type="project" value="TreeGrafter"/>
</dbReference>